<feature type="domain" description="DUF1585" evidence="3">
    <location>
        <begin position="1001"/>
        <end position="1067"/>
    </location>
</feature>
<organism evidence="6 7">
    <name type="scientific">Lentisphaera araneosa HTCC2155</name>
    <dbReference type="NCBI Taxonomy" id="313628"/>
    <lineage>
        <taxon>Bacteria</taxon>
        <taxon>Pseudomonadati</taxon>
        <taxon>Lentisphaerota</taxon>
        <taxon>Lentisphaeria</taxon>
        <taxon>Lentisphaerales</taxon>
        <taxon>Lentisphaeraceae</taxon>
        <taxon>Lentisphaera</taxon>
    </lineage>
</organism>
<feature type="region of interest" description="Disordered" evidence="1">
    <location>
        <begin position="222"/>
        <end position="271"/>
    </location>
</feature>
<dbReference type="AlphaFoldDB" id="A6DKF3"/>
<dbReference type="eggNOG" id="COG2010">
    <property type="taxonomic scope" value="Bacteria"/>
</dbReference>
<name>A6DKF3_9BACT</name>
<protein>
    <recommendedName>
        <fullName evidence="8">Cytochrome c domain-containing protein</fullName>
    </recommendedName>
</protein>
<keyword evidence="2" id="KW-0472">Membrane</keyword>
<feature type="domain" description="DUF1588" evidence="4">
    <location>
        <begin position="894"/>
        <end position="988"/>
    </location>
</feature>
<feature type="domain" description="DUF1592" evidence="5">
    <location>
        <begin position="757"/>
        <end position="873"/>
    </location>
</feature>
<feature type="compositionally biased region" description="Basic residues" evidence="1">
    <location>
        <begin position="230"/>
        <end position="247"/>
    </location>
</feature>
<evidence type="ECO:0008006" key="8">
    <source>
        <dbReference type="Google" id="ProtNLM"/>
    </source>
</evidence>
<dbReference type="InterPro" id="IPR013039">
    <property type="entry name" value="DUF1588"/>
</dbReference>
<comment type="caution">
    <text evidence="6">The sequence shown here is derived from an EMBL/GenBank/DDBJ whole genome shotgun (WGS) entry which is preliminary data.</text>
</comment>
<accession>A6DKF3</accession>
<feature type="region of interest" description="Disordered" evidence="1">
    <location>
        <begin position="81"/>
        <end position="186"/>
    </location>
</feature>
<dbReference type="Pfam" id="PF07627">
    <property type="entry name" value="PSCyt3"/>
    <property type="match status" value="1"/>
</dbReference>
<gene>
    <name evidence="6" type="ORF">LNTAR_00580</name>
</gene>
<evidence type="ECO:0000259" key="4">
    <source>
        <dbReference type="Pfam" id="PF07627"/>
    </source>
</evidence>
<reference evidence="6 7" key="1">
    <citation type="journal article" date="2010" name="J. Bacteriol.">
        <title>Genome sequence of Lentisphaera araneosa HTCC2155T, the type species of the order Lentisphaerales in the phylum Lentisphaerae.</title>
        <authorList>
            <person name="Thrash J.C."/>
            <person name="Cho J.C."/>
            <person name="Vergin K.L."/>
            <person name="Morris R.M."/>
            <person name="Giovannoni S.J."/>
        </authorList>
    </citation>
    <scope>NUCLEOTIDE SEQUENCE [LARGE SCALE GENOMIC DNA]</scope>
    <source>
        <strain evidence="6 7">HTCC2155</strain>
    </source>
</reference>
<dbReference type="Pfam" id="PF07631">
    <property type="entry name" value="PSD4"/>
    <property type="match status" value="1"/>
</dbReference>
<evidence type="ECO:0000259" key="3">
    <source>
        <dbReference type="Pfam" id="PF07624"/>
    </source>
</evidence>
<feature type="transmembrane region" description="Helical" evidence="2">
    <location>
        <begin position="192"/>
        <end position="210"/>
    </location>
</feature>
<proteinExistence type="predicted"/>
<feature type="compositionally biased region" description="Basic and acidic residues" evidence="1">
    <location>
        <begin position="145"/>
        <end position="157"/>
    </location>
</feature>
<dbReference type="EMBL" id="ABCK01000007">
    <property type="protein sequence ID" value="EDM27851.1"/>
    <property type="molecule type" value="Genomic_DNA"/>
</dbReference>
<feature type="compositionally biased region" description="Basic and acidic residues" evidence="1">
    <location>
        <begin position="116"/>
        <end position="131"/>
    </location>
</feature>
<dbReference type="Proteomes" id="UP000004947">
    <property type="component" value="Unassembled WGS sequence"/>
</dbReference>
<feature type="compositionally biased region" description="Basic residues" evidence="1">
    <location>
        <begin position="164"/>
        <end position="186"/>
    </location>
</feature>
<dbReference type="InterPro" id="IPR013042">
    <property type="entry name" value="DUF1592"/>
</dbReference>
<evidence type="ECO:0000256" key="1">
    <source>
        <dbReference type="SAM" id="MobiDB-lite"/>
    </source>
</evidence>
<dbReference type="Pfam" id="PF07624">
    <property type="entry name" value="PSD2"/>
    <property type="match status" value="1"/>
</dbReference>
<keyword evidence="7" id="KW-1185">Reference proteome</keyword>
<feature type="compositionally biased region" description="Low complexity" evidence="1">
    <location>
        <begin position="132"/>
        <end position="144"/>
    </location>
</feature>
<keyword evidence="2" id="KW-1133">Transmembrane helix</keyword>
<evidence type="ECO:0000313" key="6">
    <source>
        <dbReference type="EMBL" id="EDM27851.1"/>
    </source>
</evidence>
<feature type="compositionally biased region" description="Polar residues" evidence="1">
    <location>
        <begin position="89"/>
        <end position="100"/>
    </location>
</feature>
<dbReference type="STRING" id="313628.LNTAR_00580"/>
<evidence type="ECO:0000256" key="2">
    <source>
        <dbReference type="SAM" id="Phobius"/>
    </source>
</evidence>
<keyword evidence="2" id="KW-0812">Transmembrane</keyword>
<dbReference type="RefSeq" id="WP_007278365.1">
    <property type="nucleotide sequence ID" value="NZ_ABCK01000007.1"/>
</dbReference>
<dbReference type="InterPro" id="IPR011478">
    <property type="entry name" value="DUF1585"/>
</dbReference>
<sequence>MSDNQATPEEGGSVPMMSPELKQMLRDKLAELEALETLIAKGEVPKEKADHLLSQGMAEVEAILEVGRELEREFKANQEVAEPALAEVQSPTPEAAQVSTDLEDLPKLGASPREVQSTHEPKSVSAEEKFAAAKNKVKASASSEKAQKPNFDARKQTSSEASPHKKSKSKLTSKKKLKVPTKVPRRTKKKSFPIGTVLLLLIIGAGAFFYKDIIGFIKQQQDELAEKNKPKPVVKKEKPKPKAKPKPKPIVVEKPVEKEPEAEPQNFFQPNDENVFTGELTHLSFNEVLKNKCVTCHGAEGKEVEGDFNIDRLIASKSLNSRTWAKVYRSIDKGEMPPPVEDEPDSIPLENEEQELLLTSIKVMFEDLKEGVTTRVMTPYEIQNTLGDLFDIDYSQYNPVADVHNSYSEKSFYTHQRKILSPHYLSRYYNILYDMLQSFIGLRPQLDPLNQSVKFPSTPFHVRNFGAVTHVRWPQYNPAWYCSLNFKDLSEKKETKQDRYLDNNNNEIVNKMLAARSLPPGKYRLTFTASCENMSSSKITKEKYGEAIASHYEQLFEENPNPTMPVRFYLEPPGTADPFARLKYLETIEISSEGEYGIEFEIKRRSGVSFALDWKNLIGRNRLGNMLAYHRHGEDAGEKEREEARAFMDRKEYDFPMIKITNQKIEGPFDVKLNPLSFDERTKINDMEVREKFKYLHSFNGMKLSVIYTYMFGDLRKQKMKMEDAYRNTMITFFMSPRFLILDSMAKTIEDKIRYTSYMTHKSPPSAEFAAMYKSATKKKDYKTLGNWLIQHKNFRRFSNAFTYQWLKLGEINNNLPDEGKFRSYYQNEMERRQRQEAELFLLNMFRENRPILELVQADYSFMDKGLMDFYGLYTGNMSDDGLFSKVDAKKAGRGGVLSMAAFLTATGNGVDPLPIKRAAWISENILDSPLPSPPDVDVNDFEDTSTGRTLRERLDVHAQNPACHSCHKRLDSLAILMDKYDSIGGLNNHYVADPVKINDQKVSDVTQLKAYLENYSKPMARAFSKKLISYMSGREPGVQDEAKLDMILAETKENSYRVGELYAAILKYYVL</sequence>
<evidence type="ECO:0000259" key="5">
    <source>
        <dbReference type="Pfam" id="PF07631"/>
    </source>
</evidence>
<evidence type="ECO:0000313" key="7">
    <source>
        <dbReference type="Proteomes" id="UP000004947"/>
    </source>
</evidence>